<evidence type="ECO:0000256" key="22">
    <source>
        <dbReference type="SAM" id="Phobius"/>
    </source>
</evidence>
<evidence type="ECO:0000259" key="25">
    <source>
        <dbReference type="PROSITE" id="PS50894"/>
    </source>
</evidence>
<keyword evidence="9" id="KW-0547">Nucleotide-binding</keyword>
<comment type="function">
    <text evidence="16">Member of the two-component regulatory system BvgS/BvgA. Phosphorylates BvgA via a four-step phosphorelay in response to environmental signals.</text>
</comment>
<evidence type="ECO:0000256" key="5">
    <source>
        <dbReference type="ARBA" id="ARBA00022553"/>
    </source>
</evidence>
<dbReference type="InterPro" id="IPR005467">
    <property type="entry name" value="His_kinase_dom"/>
</dbReference>
<feature type="modified residue" description="Phosphohistidine" evidence="20">
    <location>
        <position position="1063"/>
    </location>
</feature>
<feature type="domain" description="Histidine kinase" evidence="23">
    <location>
        <begin position="604"/>
        <end position="829"/>
    </location>
</feature>
<evidence type="ECO:0000256" key="1">
    <source>
        <dbReference type="ARBA" id="ARBA00000085"/>
    </source>
</evidence>
<comment type="catalytic activity">
    <reaction evidence="1">
        <text>ATP + protein L-histidine = ADP + protein N-phospho-L-histidine.</text>
        <dbReference type="EC" id="2.7.13.3"/>
    </reaction>
</comment>
<keyword evidence="15 22" id="KW-0472">Membrane</keyword>
<dbReference type="SUPFAM" id="SSF55874">
    <property type="entry name" value="ATPase domain of HSP90 chaperone/DNA topoisomerase II/histidine kinase"/>
    <property type="match status" value="1"/>
</dbReference>
<evidence type="ECO:0000256" key="19">
    <source>
        <dbReference type="ARBA" id="ARBA00070152"/>
    </source>
</evidence>
<dbReference type="Pfam" id="PF01627">
    <property type="entry name" value="Hpt"/>
    <property type="match status" value="1"/>
</dbReference>
<keyword evidence="8" id="KW-0732">Signal</keyword>
<dbReference type="Gene3D" id="1.10.287.130">
    <property type="match status" value="1"/>
</dbReference>
<dbReference type="Pfam" id="PF00512">
    <property type="entry name" value="HisKA"/>
    <property type="match status" value="1"/>
</dbReference>
<evidence type="ECO:0000256" key="17">
    <source>
        <dbReference type="ARBA" id="ARBA00064003"/>
    </source>
</evidence>
<dbReference type="InterPro" id="IPR036641">
    <property type="entry name" value="HPT_dom_sf"/>
</dbReference>
<dbReference type="AlphaFoldDB" id="A0A941II33"/>
<evidence type="ECO:0000256" key="20">
    <source>
        <dbReference type="PROSITE-ProRule" id="PRU00110"/>
    </source>
</evidence>
<keyword evidence="4" id="KW-1003">Cell membrane</keyword>
<dbReference type="GO" id="GO:0005886">
    <property type="term" value="C:plasma membrane"/>
    <property type="evidence" value="ECO:0007669"/>
    <property type="project" value="UniProtKB-SubCell"/>
</dbReference>
<accession>A0A941II33</accession>
<dbReference type="InterPro" id="IPR003594">
    <property type="entry name" value="HATPase_dom"/>
</dbReference>
<dbReference type="Gene3D" id="3.30.565.10">
    <property type="entry name" value="Histidine kinase-like ATPase, C-terminal domain"/>
    <property type="match status" value="1"/>
</dbReference>
<evidence type="ECO:0000256" key="3">
    <source>
        <dbReference type="ARBA" id="ARBA00012438"/>
    </source>
</evidence>
<evidence type="ECO:0000259" key="23">
    <source>
        <dbReference type="PROSITE" id="PS50109"/>
    </source>
</evidence>
<evidence type="ECO:0000256" key="13">
    <source>
        <dbReference type="ARBA" id="ARBA00023012"/>
    </source>
</evidence>
<evidence type="ECO:0000256" key="21">
    <source>
        <dbReference type="PROSITE-ProRule" id="PRU00169"/>
    </source>
</evidence>
<dbReference type="PRINTS" id="PR00344">
    <property type="entry name" value="BCTRLSENSOR"/>
</dbReference>
<dbReference type="SMART" id="SM00388">
    <property type="entry name" value="HisKA"/>
    <property type="match status" value="1"/>
</dbReference>
<dbReference type="SMART" id="SM00448">
    <property type="entry name" value="REC"/>
    <property type="match status" value="1"/>
</dbReference>
<feature type="transmembrane region" description="Helical" evidence="22">
    <location>
        <begin position="296"/>
        <end position="313"/>
    </location>
</feature>
<dbReference type="FunFam" id="1.10.287.130:FF:000002">
    <property type="entry name" value="Two-component osmosensing histidine kinase"/>
    <property type="match status" value="1"/>
</dbReference>
<feature type="transmembrane region" description="Helical" evidence="22">
    <location>
        <begin position="267"/>
        <end position="284"/>
    </location>
</feature>
<feature type="modified residue" description="4-aspartylphosphate" evidence="21">
    <location>
        <position position="905"/>
    </location>
</feature>
<protein>
    <recommendedName>
        <fullName evidence="18">Sensory/regulatory protein RpfC</fullName>
        <ecNumber evidence="3">2.7.13.3</ecNumber>
    </recommendedName>
    <alternativeName>
        <fullName evidence="19">Virulence sensor protein BvgS</fullName>
    </alternativeName>
</protein>
<gene>
    <name evidence="26" type="ORF">KDM90_16205</name>
</gene>
<dbReference type="EMBL" id="JAGSPJ010000007">
    <property type="protein sequence ID" value="MBR7801555.1"/>
    <property type="molecule type" value="Genomic_DNA"/>
</dbReference>
<evidence type="ECO:0000259" key="24">
    <source>
        <dbReference type="PROSITE" id="PS50110"/>
    </source>
</evidence>
<dbReference type="SUPFAM" id="SSF47384">
    <property type="entry name" value="Homodimeric domain of signal transducing histidine kinase"/>
    <property type="match status" value="1"/>
</dbReference>
<feature type="transmembrane region" description="Helical" evidence="22">
    <location>
        <begin position="12"/>
        <end position="31"/>
    </location>
</feature>
<dbReference type="GO" id="GO:0000155">
    <property type="term" value="F:phosphorelay sensor kinase activity"/>
    <property type="evidence" value="ECO:0007669"/>
    <property type="project" value="InterPro"/>
</dbReference>
<dbReference type="CDD" id="cd00082">
    <property type="entry name" value="HisKA"/>
    <property type="match status" value="1"/>
</dbReference>
<dbReference type="InterPro" id="IPR008207">
    <property type="entry name" value="Sig_transdc_His_kin_Hpt_dom"/>
</dbReference>
<dbReference type="GO" id="GO:0005524">
    <property type="term" value="F:ATP binding"/>
    <property type="evidence" value="ECO:0007669"/>
    <property type="project" value="UniProtKB-KW"/>
</dbReference>
<dbReference type="FunFam" id="3.30.565.10:FF:000010">
    <property type="entry name" value="Sensor histidine kinase RcsC"/>
    <property type="match status" value="1"/>
</dbReference>
<evidence type="ECO:0000256" key="6">
    <source>
        <dbReference type="ARBA" id="ARBA00022679"/>
    </source>
</evidence>
<evidence type="ECO:0000256" key="15">
    <source>
        <dbReference type="ARBA" id="ARBA00023136"/>
    </source>
</evidence>
<dbReference type="Proteomes" id="UP000678545">
    <property type="component" value="Unassembled WGS sequence"/>
</dbReference>
<dbReference type="Gene3D" id="3.40.50.2300">
    <property type="match status" value="1"/>
</dbReference>
<evidence type="ECO:0000256" key="14">
    <source>
        <dbReference type="ARBA" id="ARBA00023026"/>
    </source>
</evidence>
<comment type="subcellular location">
    <subcellularLocation>
        <location evidence="2">Cell membrane</location>
        <topology evidence="2">Multi-pass membrane protein</topology>
    </subcellularLocation>
</comment>
<keyword evidence="6" id="KW-0808">Transferase</keyword>
<dbReference type="Pfam" id="PF02518">
    <property type="entry name" value="HATPase_c"/>
    <property type="match status" value="1"/>
</dbReference>
<dbReference type="SUPFAM" id="SSF52172">
    <property type="entry name" value="CheY-like"/>
    <property type="match status" value="1"/>
</dbReference>
<evidence type="ECO:0000256" key="9">
    <source>
        <dbReference type="ARBA" id="ARBA00022741"/>
    </source>
</evidence>
<name>A0A941II33_9BURK</name>
<evidence type="ECO:0000256" key="16">
    <source>
        <dbReference type="ARBA" id="ARBA00058004"/>
    </source>
</evidence>
<dbReference type="SUPFAM" id="SSF47226">
    <property type="entry name" value="Histidine-containing phosphotransfer domain, HPT domain"/>
    <property type="match status" value="1"/>
</dbReference>
<dbReference type="Gene3D" id="1.20.120.160">
    <property type="entry name" value="HPT domain"/>
    <property type="match status" value="1"/>
</dbReference>
<keyword evidence="12 22" id="KW-1133">Transmembrane helix</keyword>
<comment type="caution">
    <text evidence="26">The sequence shown here is derived from an EMBL/GenBank/DDBJ whole genome shotgun (WGS) entry which is preliminary data.</text>
</comment>
<dbReference type="PROSITE" id="PS50109">
    <property type="entry name" value="HIS_KIN"/>
    <property type="match status" value="1"/>
</dbReference>
<feature type="transmembrane region" description="Helical" evidence="22">
    <location>
        <begin position="194"/>
        <end position="214"/>
    </location>
</feature>
<evidence type="ECO:0000256" key="18">
    <source>
        <dbReference type="ARBA" id="ARBA00068150"/>
    </source>
</evidence>
<dbReference type="CDD" id="cd16922">
    <property type="entry name" value="HATPase_EvgS-ArcB-TorS-like"/>
    <property type="match status" value="1"/>
</dbReference>
<dbReference type="PANTHER" id="PTHR45339:SF1">
    <property type="entry name" value="HYBRID SIGNAL TRANSDUCTION HISTIDINE KINASE J"/>
    <property type="match status" value="1"/>
</dbReference>
<dbReference type="InterPro" id="IPR011006">
    <property type="entry name" value="CheY-like_superfamily"/>
</dbReference>
<evidence type="ECO:0000256" key="2">
    <source>
        <dbReference type="ARBA" id="ARBA00004651"/>
    </source>
</evidence>
<dbReference type="PROSITE" id="PS50894">
    <property type="entry name" value="HPT"/>
    <property type="match status" value="1"/>
</dbReference>
<sequence>MLKNKASFSDWHYKIVMLTLVVVLGILDIWASSQWQRKAAPLVAGEIGAIFGVPDRHYRLPIEKLEPGSPLLKAGAKVGDRVVFEQLGDQSRLLSLDEQVRLWWFPSGETTPVGKLLVLSPHPKNLRHAEIWLSVTLLQFATTFIAMFIILMLVRRHANSTPMRALAMAMMAIIPDTFITYLPGGALQNWLTAYLFPIELFVGYVFFTYFCLIFPESRPHWRLRWVRIVFYIYALFFASYTCCYIAQNLELLPWELREFLNLRLWRRAMAITSVIFSLGALAISWRASSGITRQRLAWIGFCMSHIYAIYLFYNLFRIMDEEISLAYFELCINLIIFLAYGGLGYALLRNRLFDFSFALNRFSVYVLLALGLITCLILMQLFATRYLNLDARWKTLMFDFVCGLIFILAYRPWREISERLVRTWLYPKWRVQEEALQIAVANAADIQGREALLEHYIHSFHSYTGGALSAIYLYHDGQCRKIAGDFVLAPKEIETWGGDLARILRARVPLSLSDVAGENALVIPFTHRGNLTGMLLIGGRPDFNQYRPDEIRTLVQTAALLDQDLQAEAQRSHQQMLADKIAAELQAREAAESANLAKSAFLATMSHEIRTPMNAIIGLAYLSLRTEMSPRQRDYLNKIHEAGNTLLGIINSILDFSKIEAGKMEVDFSPFSLDDVMTHVNTVTAQRAFEKGLRLSIDVPPHIPRYLVGDALRLGQILVNLVNNAIKFTEQGEVSLTVELNGSHSQHPAKSLNLHFSVRDTGIGMTNDQLSRLFSAFTQADSSTSRKFGGTGLGLSISHQLVDLLGGHIHATSEIGLGSCFEFSLPFDLCSELTLQQMGTTLSNTHQTYHDTRILLVEDNQINQQIAVELLATVGIHVTVADGGQQALTILEQHAVATFDLILMDLEMPGMDGHQATIAIRQQAIYYAIPIIAMTAHAMADVRQRCLEEGMQDFLSKPVQPTALFSTLARWLKHKVTTASSLAIQQEQADYQVTGETMATIDADDFSHFRHIDAQRGLSLMMGKASLYVQVLHRFREGQTQTSAQIYESIMQQQFERALLCVHTLKGLAGSIGATQLQLDASQLETAIQSDGLPEHCLNLAEKLAISLQNVLSDLRHLPVVPIPASSVDQDKLVVSPEQWQSSSQQLIELLRSDSGDCPQFFDQHRHIFAQFMETERVNEIAQFIADYAYEEALAHLLAGGPN</sequence>
<evidence type="ECO:0000313" key="27">
    <source>
        <dbReference type="Proteomes" id="UP000678545"/>
    </source>
</evidence>
<evidence type="ECO:0000256" key="7">
    <source>
        <dbReference type="ARBA" id="ARBA00022692"/>
    </source>
</evidence>
<dbReference type="InterPro" id="IPR036890">
    <property type="entry name" value="HATPase_C_sf"/>
</dbReference>
<dbReference type="PROSITE" id="PS50110">
    <property type="entry name" value="RESPONSE_REGULATORY"/>
    <property type="match status" value="1"/>
</dbReference>
<evidence type="ECO:0000313" key="26">
    <source>
        <dbReference type="EMBL" id="MBR7801555.1"/>
    </source>
</evidence>
<dbReference type="CDD" id="cd17546">
    <property type="entry name" value="REC_hyHK_CKI1_RcsC-like"/>
    <property type="match status" value="1"/>
</dbReference>
<evidence type="ECO:0000256" key="12">
    <source>
        <dbReference type="ARBA" id="ARBA00022989"/>
    </source>
</evidence>
<dbReference type="InterPro" id="IPR003661">
    <property type="entry name" value="HisK_dim/P_dom"/>
</dbReference>
<evidence type="ECO:0000256" key="8">
    <source>
        <dbReference type="ARBA" id="ARBA00022729"/>
    </source>
</evidence>
<keyword evidence="27" id="KW-1185">Reference proteome</keyword>
<keyword evidence="10" id="KW-0418">Kinase</keyword>
<keyword evidence="14" id="KW-0843">Virulence</keyword>
<feature type="transmembrane region" description="Helical" evidence="22">
    <location>
        <begin position="165"/>
        <end position="182"/>
    </location>
</feature>
<dbReference type="InterPro" id="IPR004358">
    <property type="entry name" value="Sig_transdc_His_kin-like_C"/>
</dbReference>
<dbReference type="InterPro" id="IPR036097">
    <property type="entry name" value="HisK_dim/P_sf"/>
</dbReference>
<dbReference type="InterPro" id="IPR001789">
    <property type="entry name" value="Sig_transdc_resp-reg_receiver"/>
</dbReference>
<evidence type="ECO:0000256" key="11">
    <source>
        <dbReference type="ARBA" id="ARBA00022840"/>
    </source>
</evidence>
<organism evidence="26 27">
    <name type="scientific">Undibacterium fentianense</name>
    <dbReference type="NCBI Taxonomy" id="2828728"/>
    <lineage>
        <taxon>Bacteria</taxon>
        <taxon>Pseudomonadati</taxon>
        <taxon>Pseudomonadota</taxon>
        <taxon>Betaproteobacteria</taxon>
        <taxon>Burkholderiales</taxon>
        <taxon>Oxalobacteraceae</taxon>
        <taxon>Undibacterium</taxon>
    </lineage>
</organism>
<feature type="transmembrane region" description="Helical" evidence="22">
    <location>
        <begin position="226"/>
        <end position="247"/>
    </location>
</feature>
<keyword evidence="7 22" id="KW-0812">Transmembrane</keyword>
<comment type="subunit">
    <text evidence="17">At low DSF concentrations, interacts with RpfF.</text>
</comment>
<proteinExistence type="predicted"/>
<reference evidence="26" key="1">
    <citation type="submission" date="2021-04" db="EMBL/GenBank/DDBJ databases">
        <title>novel species isolated from subtropical streams in China.</title>
        <authorList>
            <person name="Lu H."/>
        </authorList>
    </citation>
    <scope>NUCLEOTIDE SEQUENCE</scope>
    <source>
        <strain evidence="26">FT137W</strain>
    </source>
</reference>
<dbReference type="SMART" id="SM00387">
    <property type="entry name" value="HATPase_c"/>
    <property type="match status" value="1"/>
</dbReference>
<feature type="transmembrane region" description="Helical" evidence="22">
    <location>
        <begin position="360"/>
        <end position="383"/>
    </location>
</feature>
<dbReference type="RefSeq" id="WP_212676674.1">
    <property type="nucleotide sequence ID" value="NZ_JAGSPJ010000007.1"/>
</dbReference>
<feature type="domain" description="HPt" evidence="25">
    <location>
        <begin position="1024"/>
        <end position="1115"/>
    </location>
</feature>
<keyword evidence="13" id="KW-0902">Two-component regulatory system</keyword>
<keyword evidence="5 21" id="KW-0597">Phosphoprotein</keyword>
<evidence type="ECO:0000256" key="4">
    <source>
        <dbReference type="ARBA" id="ARBA00022475"/>
    </source>
</evidence>
<evidence type="ECO:0000256" key="10">
    <source>
        <dbReference type="ARBA" id="ARBA00022777"/>
    </source>
</evidence>
<dbReference type="PANTHER" id="PTHR45339">
    <property type="entry name" value="HYBRID SIGNAL TRANSDUCTION HISTIDINE KINASE J"/>
    <property type="match status" value="1"/>
</dbReference>
<dbReference type="Pfam" id="PF00072">
    <property type="entry name" value="Response_reg"/>
    <property type="match status" value="1"/>
</dbReference>
<dbReference type="EC" id="2.7.13.3" evidence="3"/>
<feature type="transmembrane region" description="Helical" evidence="22">
    <location>
        <begin position="325"/>
        <end position="348"/>
    </location>
</feature>
<keyword evidence="11" id="KW-0067">ATP-binding</keyword>
<feature type="domain" description="Response regulatory" evidence="24">
    <location>
        <begin position="853"/>
        <end position="972"/>
    </location>
</feature>
<feature type="transmembrane region" description="Helical" evidence="22">
    <location>
        <begin position="131"/>
        <end position="153"/>
    </location>
</feature>